<dbReference type="EMBL" id="PQXL01000431">
    <property type="protein sequence ID" value="THV45956.1"/>
    <property type="molecule type" value="Genomic_DNA"/>
</dbReference>
<dbReference type="OrthoDB" id="3687641at2759"/>
<feature type="region of interest" description="Disordered" evidence="2">
    <location>
        <begin position="1"/>
        <end position="32"/>
    </location>
</feature>
<proteinExistence type="inferred from homology"/>
<dbReference type="Proteomes" id="UP000308671">
    <property type="component" value="Unassembled WGS sequence"/>
</dbReference>
<dbReference type="PANTHER" id="PTHR33365">
    <property type="entry name" value="YALI0B05434P"/>
    <property type="match status" value="1"/>
</dbReference>
<dbReference type="PANTHER" id="PTHR33365:SF6">
    <property type="entry name" value="OXIDASE USTYA"/>
    <property type="match status" value="1"/>
</dbReference>
<evidence type="ECO:0000256" key="1">
    <source>
        <dbReference type="ARBA" id="ARBA00035112"/>
    </source>
</evidence>
<gene>
    <name evidence="3" type="ORF">BGAL_0432g00030</name>
</gene>
<protein>
    <submittedName>
        <fullName evidence="3">Uncharacterized protein</fullName>
    </submittedName>
</protein>
<dbReference type="InterPro" id="IPR021765">
    <property type="entry name" value="UstYa-like"/>
</dbReference>
<reference evidence="3 4" key="1">
    <citation type="submission" date="2017-12" db="EMBL/GenBank/DDBJ databases">
        <title>Comparative genomics of Botrytis spp.</title>
        <authorList>
            <person name="Valero-Jimenez C.A."/>
            <person name="Tapia P."/>
            <person name="Veloso J."/>
            <person name="Silva-Moreno E."/>
            <person name="Staats M."/>
            <person name="Valdes J.H."/>
            <person name="Van Kan J.A.L."/>
        </authorList>
    </citation>
    <scope>NUCLEOTIDE SEQUENCE [LARGE SCALE GENOMIC DNA]</scope>
    <source>
        <strain evidence="3 4">MUCL435</strain>
    </source>
</reference>
<evidence type="ECO:0000313" key="4">
    <source>
        <dbReference type="Proteomes" id="UP000308671"/>
    </source>
</evidence>
<name>A0A4V4HTK9_9HELO</name>
<evidence type="ECO:0000256" key="2">
    <source>
        <dbReference type="SAM" id="MobiDB-lite"/>
    </source>
</evidence>
<accession>A0A4V4HTK9</accession>
<dbReference type="GO" id="GO:0043386">
    <property type="term" value="P:mycotoxin biosynthetic process"/>
    <property type="evidence" value="ECO:0007669"/>
    <property type="project" value="InterPro"/>
</dbReference>
<comment type="caution">
    <text evidence="3">The sequence shown here is derived from an EMBL/GenBank/DDBJ whole genome shotgun (WGS) entry which is preliminary data.</text>
</comment>
<sequence length="220" mass="24462">MMERNMGVGEQQHTLAESEEGQVDEGTVYSPSHRNAGLEVSGRIIYHAQTEYSGPNETLVDQIWSSIDTSPGAIAISLEYAANNDVLTSLDTFPWDGKKGIVFVRGFHDLHCLKLIKRSLSEYRDGNPQTKSRAHISHCVDTLRQGVLCSADDTPMPTDDGTTGDGQPLQCRIWDKLVKKGGRVDTYFTMRIIPKSPIDLQQRGTPVPQQLLNNQTQFFA</sequence>
<organism evidence="3 4">
    <name type="scientific">Botrytis galanthina</name>
    <dbReference type="NCBI Taxonomy" id="278940"/>
    <lineage>
        <taxon>Eukaryota</taxon>
        <taxon>Fungi</taxon>
        <taxon>Dikarya</taxon>
        <taxon>Ascomycota</taxon>
        <taxon>Pezizomycotina</taxon>
        <taxon>Leotiomycetes</taxon>
        <taxon>Helotiales</taxon>
        <taxon>Sclerotiniaceae</taxon>
        <taxon>Botrytis</taxon>
    </lineage>
</organism>
<comment type="similarity">
    <text evidence="1">Belongs to the ustYa family.</text>
</comment>
<evidence type="ECO:0000313" key="3">
    <source>
        <dbReference type="EMBL" id="THV45956.1"/>
    </source>
</evidence>
<keyword evidence="4" id="KW-1185">Reference proteome</keyword>
<dbReference type="Pfam" id="PF11807">
    <property type="entry name" value="UstYa"/>
    <property type="match status" value="1"/>
</dbReference>
<dbReference type="AlphaFoldDB" id="A0A4V4HTK9"/>